<dbReference type="SUPFAM" id="SSF90123">
    <property type="entry name" value="ABC transporter transmembrane region"/>
    <property type="match status" value="1"/>
</dbReference>
<dbReference type="InterPro" id="IPR050173">
    <property type="entry name" value="ABC_transporter_C-like"/>
</dbReference>
<keyword evidence="4" id="KW-0067">ATP-binding</keyword>
<dbReference type="Proteomes" id="UP000710440">
    <property type="component" value="Unassembled WGS sequence"/>
</dbReference>
<keyword evidence="6 7" id="KW-0472">Membrane</keyword>
<name>A0A9P3F6Q1_ASPVI</name>
<gene>
    <name evidence="9" type="ORF">Aspvir_002887</name>
</gene>
<keyword evidence="2 7" id="KW-0812">Transmembrane</keyword>
<keyword evidence="5 7" id="KW-1133">Transmembrane helix</keyword>
<feature type="transmembrane region" description="Helical" evidence="7">
    <location>
        <begin position="426"/>
        <end position="446"/>
    </location>
</feature>
<comment type="subcellular location">
    <subcellularLocation>
        <location evidence="1">Membrane</location>
        <topology evidence="1">Multi-pass membrane protein</topology>
    </subcellularLocation>
</comment>
<dbReference type="EMBL" id="BOPL01000013">
    <property type="protein sequence ID" value="GIK07229.1"/>
    <property type="molecule type" value="Genomic_DNA"/>
</dbReference>
<dbReference type="GeneID" id="66930869"/>
<sequence>MQVVKILGLQHNFTRRIQDLREADLLAASKLRCTITPLVSNALGIFSPAITLAVYAVISVALGGNLETETAFTTMAILSMVTHPANMAMTIVPRAVTAFSGFEKIQAFLLRESLQTDRGTLPKGSTAIQIQQLRISYKQLVLEHIDIEVAAGSLAIISGPTGSGKSTLLRAILREVLPVRGTISLSTRQIAYCAQKPWLPNGTIKDAIRGATEIYSASDPDNEKWYHEVTDMCCLTHDFDSLPHGDLTRIGSGGLNLSGGQKQRVALARALFAKCDILLLDDTFSGLDGEIEQTIFDKLFGMLGLTRRLETTVVLVSNSSQYFQAADNIVVLGNHRIIDQGSWQDIRVKAASIAKFSSGHHTSDKAVLSANSDELSARLRTKGETEIDLARQTGDPALYGNFPIMFMDATNMSLGYYLSSIDFMNIFFIITSTVSYAFFISIPQYWLRLWTEFGGRNTAFYVCGFVLLSTLSWISTSAQMW</sequence>
<dbReference type="InterPro" id="IPR003593">
    <property type="entry name" value="AAA+_ATPase"/>
</dbReference>
<dbReference type="GO" id="GO:0005524">
    <property type="term" value="F:ATP binding"/>
    <property type="evidence" value="ECO:0007669"/>
    <property type="project" value="UniProtKB-KW"/>
</dbReference>
<evidence type="ECO:0000256" key="5">
    <source>
        <dbReference type="ARBA" id="ARBA00022989"/>
    </source>
</evidence>
<feature type="transmembrane region" description="Helical" evidence="7">
    <location>
        <begin position="458"/>
        <end position="476"/>
    </location>
</feature>
<dbReference type="InterPro" id="IPR017871">
    <property type="entry name" value="ABC_transporter-like_CS"/>
</dbReference>
<evidence type="ECO:0000256" key="1">
    <source>
        <dbReference type="ARBA" id="ARBA00004141"/>
    </source>
</evidence>
<feature type="domain" description="AAA+ ATPase" evidence="8">
    <location>
        <begin position="151"/>
        <end position="342"/>
    </location>
</feature>
<dbReference type="Gene3D" id="3.40.50.300">
    <property type="entry name" value="P-loop containing nucleotide triphosphate hydrolases"/>
    <property type="match status" value="1"/>
</dbReference>
<evidence type="ECO:0000256" key="7">
    <source>
        <dbReference type="SAM" id="Phobius"/>
    </source>
</evidence>
<evidence type="ECO:0000256" key="3">
    <source>
        <dbReference type="ARBA" id="ARBA00022741"/>
    </source>
</evidence>
<dbReference type="Gene3D" id="1.20.1560.10">
    <property type="entry name" value="ABC transporter type 1, transmembrane domain"/>
    <property type="match status" value="1"/>
</dbReference>
<evidence type="ECO:0000256" key="2">
    <source>
        <dbReference type="ARBA" id="ARBA00022692"/>
    </source>
</evidence>
<dbReference type="RefSeq" id="XP_043130415.1">
    <property type="nucleotide sequence ID" value="XM_043274480.1"/>
</dbReference>
<accession>A0A9P3F6Q1</accession>
<evidence type="ECO:0000313" key="10">
    <source>
        <dbReference type="Proteomes" id="UP000710440"/>
    </source>
</evidence>
<dbReference type="SUPFAM" id="SSF52540">
    <property type="entry name" value="P-loop containing nucleoside triphosphate hydrolases"/>
    <property type="match status" value="1"/>
</dbReference>
<dbReference type="PROSITE" id="PS00211">
    <property type="entry name" value="ABC_TRANSPORTER_1"/>
    <property type="match status" value="1"/>
</dbReference>
<dbReference type="SMART" id="SM00382">
    <property type="entry name" value="AAA"/>
    <property type="match status" value="1"/>
</dbReference>
<dbReference type="GO" id="GO:0016020">
    <property type="term" value="C:membrane"/>
    <property type="evidence" value="ECO:0007669"/>
    <property type="project" value="UniProtKB-SubCell"/>
</dbReference>
<dbReference type="InterPro" id="IPR027417">
    <property type="entry name" value="P-loop_NTPase"/>
</dbReference>
<dbReference type="PANTHER" id="PTHR24223">
    <property type="entry name" value="ATP-BINDING CASSETTE SUB-FAMILY C"/>
    <property type="match status" value="1"/>
</dbReference>
<proteinExistence type="predicted"/>
<evidence type="ECO:0000256" key="4">
    <source>
        <dbReference type="ARBA" id="ARBA00022840"/>
    </source>
</evidence>
<evidence type="ECO:0000256" key="6">
    <source>
        <dbReference type="ARBA" id="ARBA00023136"/>
    </source>
</evidence>
<dbReference type="OrthoDB" id="4139357at2759"/>
<evidence type="ECO:0000259" key="8">
    <source>
        <dbReference type="SMART" id="SM00382"/>
    </source>
</evidence>
<protein>
    <recommendedName>
        <fullName evidence="8">AAA+ ATPase domain-containing protein</fullName>
    </recommendedName>
</protein>
<keyword evidence="10" id="KW-1185">Reference proteome</keyword>
<reference evidence="9 10" key="1">
    <citation type="submission" date="2021-02" db="EMBL/GenBank/DDBJ databases">
        <title>Pan-genome distribution and transcriptional activeness of fungal secondary metabolism genes in Aspergillus section Fumigati.</title>
        <authorList>
            <person name="Takahashi H."/>
            <person name="Umemura M."/>
            <person name="Ninomiya A."/>
            <person name="Kusuya Y."/>
            <person name="Urayama S."/>
            <person name="Shimizu M."/>
            <person name="Watanabe A."/>
            <person name="Kamei K."/>
            <person name="Yaguchi T."/>
            <person name="Hagiwara D."/>
        </authorList>
    </citation>
    <scope>NUCLEOTIDE SEQUENCE [LARGE SCALE GENOMIC DNA]</scope>
    <source>
        <strain evidence="9 10">IFM 47045</strain>
    </source>
</reference>
<dbReference type="InterPro" id="IPR036640">
    <property type="entry name" value="ABC1_TM_sf"/>
</dbReference>
<dbReference type="GO" id="GO:0042626">
    <property type="term" value="F:ATPase-coupled transmembrane transporter activity"/>
    <property type="evidence" value="ECO:0007669"/>
    <property type="project" value="TreeGrafter"/>
</dbReference>
<dbReference type="AlphaFoldDB" id="A0A9P3F6Q1"/>
<dbReference type="GO" id="GO:0016887">
    <property type="term" value="F:ATP hydrolysis activity"/>
    <property type="evidence" value="ECO:0007669"/>
    <property type="project" value="InterPro"/>
</dbReference>
<dbReference type="PANTHER" id="PTHR24223:SF345">
    <property type="entry name" value="ABC MULTIDRUG TRANSPORTER (EUROFUNG)"/>
    <property type="match status" value="1"/>
</dbReference>
<comment type="caution">
    <text evidence="9">The sequence shown here is derived from an EMBL/GenBank/DDBJ whole genome shotgun (WGS) entry which is preliminary data.</text>
</comment>
<evidence type="ECO:0000313" key="9">
    <source>
        <dbReference type="EMBL" id="GIK07229.1"/>
    </source>
</evidence>
<dbReference type="Pfam" id="PF00005">
    <property type="entry name" value="ABC_tran"/>
    <property type="match status" value="1"/>
</dbReference>
<keyword evidence="3" id="KW-0547">Nucleotide-binding</keyword>
<dbReference type="InterPro" id="IPR003439">
    <property type="entry name" value="ABC_transporter-like_ATP-bd"/>
</dbReference>
<organism evidence="9 10">
    <name type="scientific">Aspergillus viridinutans</name>
    <dbReference type="NCBI Taxonomy" id="75553"/>
    <lineage>
        <taxon>Eukaryota</taxon>
        <taxon>Fungi</taxon>
        <taxon>Dikarya</taxon>
        <taxon>Ascomycota</taxon>
        <taxon>Pezizomycotina</taxon>
        <taxon>Eurotiomycetes</taxon>
        <taxon>Eurotiomycetidae</taxon>
        <taxon>Eurotiales</taxon>
        <taxon>Aspergillaceae</taxon>
        <taxon>Aspergillus</taxon>
        <taxon>Aspergillus subgen. Fumigati</taxon>
    </lineage>
</organism>